<comment type="similarity">
    <text evidence="2">Belongs to the eukaryotic mitochondrial porin family.</text>
</comment>
<keyword evidence="3" id="KW-1134">Transmembrane beta strand</keyword>
<dbReference type="GO" id="GO:0008308">
    <property type="term" value="F:voltage-gated monoatomic anion channel activity"/>
    <property type="evidence" value="ECO:0007669"/>
    <property type="project" value="InterPro"/>
</dbReference>
<evidence type="ECO:0000256" key="4">
    <source>
        <dbReference type="ARBA" id="ARBA00022787"/>
    </source>
</evidence>
<evidence type="ECO:0000256" key="3">
    <source>
        <dbReference type="ARBA" id="ARBA00022452"/>
    </source>
</evidence>
<protein>
    <submittedName>
        <fullName evidence="7 8">Voltage-dependent anion-selective channel</fullName>
    </submittedName>
</protein>
<keyword evidence="4" id="KW-0496">Mitochondrion</keyword>
<dbReference type="Pfam" id="PF01459">
    <property type="entry name" value="Porin_3"/>
    <property type="match status" value="1"/>
</dbReference>
<proteinExistence type="inferred from homology"/>
<keyword evidence="4" id="KW-1000">Mitochondrion outer membrane</keyword>
<sequence>MSQPTYKDIGKSANDFIYKGYNIDVFKIDIKNFKNSKKPHEFSTSINHNFDSKVFESNIKFKYKLDQYQTIFGGKWSSKNVITASLELFDHIIKGLSVYLESNYNLMNCNRSATIKIDCNTPLYRLSNKINLTGNPILDSFFVMSNKNCVAGVHVTTDINKKEIKSLDVCLSRTDNDYEINSFIKNGIDYGGSFVYNLSSNFQVGGKVLINQSIKTSSYCIGSKYNTTQDVTIKTKINNDSRLFIAAKQRLTSAFSLMGTVNFSLFSLNYKPPKIGFCVEYYT</sequence>
<evidence type="ECO:0000313" key="6">
    <source>
        <dbReference type="Proteomes" id="UP000035681"/>
    </source>
</evidence>
<dbReference type="InterPro" id="IPR023614">
    <property type="entry name" value="Porin_dom_sf"/>
</dbReference>
<keyword evidence="5" id="KW-0813">Transport</keyword>
<dbReference type="WBParaSite" id="TCONS_00016531.p1">
    <property type="protein sequence ID" value="TCONS_00016531.p1"/>
    <property type="gene ID" value="XLOC_011128"/>
</dbReference>
<keyword evidence="3" id="KW-0812">Transmembrane</keyword>
<dbReference type="WBParaSite" id="SSTP_0001248600.1">
    <property type="protein sequence ID" value="SSTP_0001248600.1"/>
    <property type="gene ID" value="SSTP_0001248600"/>
</dbReference>
<keyword evidence="6" id="KW-1185">Reference proteome</keyword>
<dbReference type="InterPro" id="IPR001925">
    <property type="entry name" value="Porin_Euk"/>
</dbReference>
<dbReference type="InterPro" id="IPR027246">
    <property type="entry name" value="Porin_Euk/Tom40"/>
</dbReference>
<evidence type="ECO:0000256" key="1">
    <source>
        <dbReference type="ARBA" id="ARBA00004294"/>
    </source>
</evidence>
<keyword evidence="5" id="KW-0626">Porin</keyword>
<dbReference type="Proteomes" id="UP000035681">
    <property type="component" value="Unplaced"/>
</dbReference>
<dbReference type="CDD" id="cd07306">
    <property type="entry name" value="Porin3_VDAC"/>
    <property type="match status" value="1"/>
</dbReference>
<dbReference type="AlphaFoldDB" id="A0A0K0ESQ7"/>
<dbReference type="STRING" id="6248.A0A0K0ESQ7"/>
<evidence type="ECO:0000256" key="5">
    <source>
        <dbReference type="ARBA" id="ARBA00023114"/>
    </source>
</evidence>
<reference evidence="7" key="1">
    <citation type="submission" date="2015-08" db="UniProtKB">
        <authorList>
            <consortium name="WormBaseParasite"/>
        </authorList>
    </citation>
    <scope>IDENTIFICATION</scope>
</reference>
<dbReference type="GO" id="GO:0046930">
    <property type="term" value="C:pore complex"/>
    <property type="evidence" value="ECO:0007669"/>
    <property type="project" value="UniProtKB-KW"/>
</dbReference>
<dbReference type="GO" id="GO:0005741">
    <property type="term" value="C:mitochondrial outer membrane"/>
    <property type="evidence" value="ECO:0007669"/>
    <property type="project" value="UniProtKB-SubCell"/>
</dbReference>
<dbReference type="GO" id="GO:0015288">
    <property type="term" value="F:porin activity"/>
    <property type="evidence" value="ECO:0007669"/>
    <property type="project" value="UniProtKB-KW"/>
</dbReference>
<evidence type="ECO:0000313" key="7">
    <source>
        <dbReference type="WBParaSite" id="SSTP_0001248600.1"/>
    </source>
</evidence>
<keyword evidence="5" id="KW-0406">Ion transport</keyword>
<organism evidence="7">
    <name type="scientific">Strongyloides stercoralis</name>
    <name type="common">Threadworm</name>
    <dbReference type="NCBI Taxonomy" id="6248"/>
    <lineage>
        <taxon>Eukaryota</taxon>
        <taxon>Metazoa</taxon>
        <taxon>Ecdysozoa</taxon>
        <taxon>Nematoda</taxon>
        <taxon>Chromadorea</taxon>
        <taxon>Rhabditida</taxon>
        <taxon>Tylenchina</taxon>
        <taxon>Panagrolaimomorpha</taxon>
        <taxon>Strongyloidoidea</taxon>
        <taxon>Strongyloididae</taxon>
        <taxon>Strongyloides</taxon>
    </lineage>
</organism>
<name>A0A0K0ESQ7_STRER</name>
<comment type="subcellular location">
    <subcellularLocation>
        <location evidence="1">Mitochondrion outer membrane</location>
    </subcellularLocation>
</comment>
<keyword evidence="3" id="KW-0472">Membrane</keyword>
<dbReference type="PANTHER" id="PTHR11743">
    <property type="entry name" value="VOLTAGE-DEPENDENT ANION-SELECTIVE CHANNEL"/>
    <property type="match status" value="1"/>
</dbReference>
<accession>A0A0K0ESQ7</accession>
<dbReference type="Gene3D" id="2.40.160.10">
    <property type="entry name" value="Porin"/>
    <property type="match status" value="1"/>
</dbReference>
<dbReference type="PANTHER" id="PTHR11743:SF70">
    <property type="entry name" value="GH26960P-RELATED"/>
    <property type="match status" value="1"/>
</dbReference>
<evidence type="ECO:0000313" key="8">
    <source>
        <dbReference type="WBParaSite" id="TCONS_00016531.p1"/>
    </source>
</evidence>
<evidence type="ECO:0000256" key="2">
    <source>
        <dbReference type="ARBA" id="ARBA00007780"/>
    </source>
</evidence>